<dbReference type="PROSITE" id="PS50846">
    <property type="entry name" value="HMA_2"/>
    <property type="match status" value="1"/>
</dbReference>
<dbReference type="InterPro" id="IPR006121">
    <property type="entry name" value="HMA_dom"/>
</dbReference>
<gene>
    <name evidence="2" type="ORF">SpAn4DRAFT_3616</name>
</gene>
<dbReference type="Proteomes" id="UP000049855">
    <property type="component" value="Unassembled WGS sequence"/>
</dbReference>
<dbReference type="AlphaFoldDB" id="A0A0U1KWC6"/>
<sequence length="66" mass="6835">MSQTVLKIEGMSCGMCKGKVEKALKDLSGVTGVTVDLGNKEAVITGSADRAEYVKTVEGLGFKVVG</sequence>
<organism evidence="2 3">
    <name type="scientific">Sporomusa ovata</name>
    <dbReference type="NCBI Taxonomy" id="2378"/>
    <lineage>
        <taxon>Bacteria</taxon>
        <taxon>Bacillati</taxon>
        <taxon>Bacillota</taxon>
        <taxon>Negativicutes</taxon>
        <taxon>Selenomonadales</taxon>
        <taxon>Sporomusaceae</taxon>
        <taxon>Sporomusa</taxon>
    </lineage>
</organism>
<feature type="domain" description="HMA" evidence="1">
    <location>
        <begin position="2"/>
        <end position="65"/>
    </location>
</feature>
<proteinExistence type="predicted"/>
<dbReference type="Gene3D" id="3.30.70.100">
    <property type="match status" value="1"/>
</dbReference>
<accession>A0A0U1KWC6</accession>
<evidence type="ECO:0000313" key="3">
    <source>
        <dbReference type="Proteomes" id="UP000049855"/>
    </source>
</evidence>
<keyword evidence="3" id="KW-1185">Reference proteome</keyword>
<evidence type="ECO:0000313" key="2">
    <source>
        <dbReference type="EMBL" id="CQR71750.1"/>
    </source>
</evidence>
<dbReference type="InterPro" id="IPR036163">
    <property type="entry name" value="HMA_dom_sf"/>
</dbReference>
<protein>
    <submittedName>
        <fullName evidence="2">Heavy metal binding protein</fullName>
    </submittedName>
</protein>
<evidence type="ECO:0000259" key="1">
    <source>
        <dbReference type="PROSITE" id="PS50846"/>
    </source>
</evidence>
<dbReference type="GO" id="GO:0046872">
    <property type="term" value="F:metal ion binding"/>
    <property type="evidence" value="ECO:0007669"/>
    <property type="project" value="InterPro"/>
</dbReference>
<dbReference type="CDD" id="cd00371">
    <property type="entry name" value="HMA"/>
    <property type="match status" value="1"/>
</dbReference>
<name>A0A0U1KWC6_9FIRM</name>
<dbReference type="EMBL" id="CTRP01000005">
    <property type="protein sequence ID" value="CQR71750.1"/>
    <property type="molecule type" value="Genomic_DNA"/>
</dbReference>
<dbReference type="SUPFAM" id="SSF55008">
    <property type="entry name" value="HMA, heavy metal-associated domain"/>
    <property type="match status" value="1"/>
</dbReference>
<dbReference type="RefSeq" id="WP_021168830.1">
    <property type="nucleotide sequence ID" value="NZ_CTRP01000005.1"/>
</dbReference>
<dbReference type="Pfam" id="PF00403">
    <property type="entry name" value="HMA"/>
    <property type="match status" value="1"/>
</dbReference>
<reference evidence="3" key="1">
    <citation type="submission" date="2015-03" db="EMBL/GenBank/DDBJ databases">
        <authorList>
            <person name="Nijsse Bart"/>
        </authorList>
    </citation>
    <scope>NUCLEOTIDE SEQUENCE [LARGE SCALE GENOMIC DNA]</scope>
</reference>